<proteinExistence type="predicted"/>
<reference evidence="2" key="1">
    <citation type="journal article" date="2023" name="G3 (Bethesda)">
        <title>A reference genome for the long-term kleptoplast-retaining sea slug Elysia crispata morphotype clarki.</title>
        <authorList>
            <person name="Eastman K.E."/>
            <person name="Pendleton A.L."/>
            <person name="Shaikh M.A."/>
            <person name="Suttiyut T."/>
            <person name="Ogas R."/>
            <person name="Tomko P."/>
            <person name="Gavelis G."/>
            <person name="Widhalm J.R."/>
            <person name="Wisecaver J.H."/>
        </authorList>
    </citation>
    <scope>NUCLEOTIDE SEQUENCE</scope>
    <source>
        <strain evidence="2">ECLA1</strain>
    </source>
</reference>
<dbReference type="Proteomes" id="UP001283361">
    <property type="component" value="Unassembled WGS sequence"/>
</dbReference>
<sequence length="133" mass="14698">MEFKKQHSVNGKLFAPDFLSLVRRERGRGRERGGGLWRRRRRRRRRGAVQAGRGAGYSRVDKPGWTGRGGEGRGVSGTVASLVSCLSRTPRPRRGLKALWARGSQYFPGAVCSDSAVPACYSARLGAASWPRR</sequence>
<keyword evidence="3" id="KW-1185">Reference proteome</keyword>
<evidence type="ECO:0000313" key="3">
    <source>
        <dbReference type="Proteomes" id="UP001283361"/>
    </source>
</evidence>
<gene>
    <name evidence="2" type="ORF">RRG08_044306</name>
</gene>
<organism evidence="2 3">
    <name type="scientific">Elysia crispata</name>
    <name type="common">lettuce slug</name>
    <dbReference type="NCBI Taxonomy" id="231223"/>
    <lineage>
        <taxon>Eukaryota</taxon>
        <taxon>Metazoa</taxon>
        <taxon>Spiralia</taxon>
        <taxon>Lophotrochozoa</taxon>
        <taxon>Mollusca</taxon>
        <taxon>Gastropoda</taxon>
        <taxon>Heterobranchia</taxon>
        <taxon>Euthyneura</taxon>
        <taxon>Panpulmonata</taxon>
        <taxon>Sacoglossa</taxon>
        <taxon>Placobranchoidea</taxon>
        <taxon>Plakobranchidae</taxon>
        <taxon>Elysia</taxon>
    </lineage>
</organism>
<comment type="caution">
    <text evidence="2">The sequence shown here is derived from an EMBL/GenBank/DDBJ whole genome shotgun (WGS) entry which is preliminary data.</text>
</comment>
<evidence type="ECO:0000256" key="1">
    <source>
        <dbReference type="SAM" id="MobiDB-lite"/>
    </source>
</evidence>
<feature type="compositionally biased region" description="Basic residues" evidence="1">
    <location>
        <begin position="37"/>
        <end position="47"/>
    </location>
</feature>
<protein>
    <submittedName>
        <fullName evidence="2">Uncharacterized protein</fullName>
    </submittedName>
</protein>
<accession>A0AAE0XXW7</accession>
<dbReference type="EMBL" id="JAWDGP010007362">
    <property type="protein sequence ID" value="KAK3723401.1"/>
    <property type="molecule type" value="Genomic_DNA"/>
</dbReference>
<evidence type="ECO:0000313" key="2">
    <source>
        <dbReference type="EMBL" id="KAK3723401.1"/>
    </source>
</evidence>
<dbReference type="AlphaFoldDB" id="A0AAE0XXW7"/>
<feature type="region of interest" description="Disordered" evidence="1">
    <location>
        <begin position="28"/>
        <end position="73"/>
    </location>
</feature>
<name>A0AAE0XXW7_9GAST</name>